<name>A0ABT3GMC1_9BACT</name>
<accession>A0ABT3GMC1</accession>
<feature type="region of interest" description="Disordered" evidence="1">
    <location>
        <begin position="178"/>
        <end position="199"/>
    </location>
</feature>
<dbReference type="EMBL" id="JAPDDT010000009">
    <property type="protein sequence ID" value="MCW1924654.1"/>
    <property type="molecule type" value="Genomic_DNA"/>
</dbReference>
<evidence type="ECO:0000313" key="3">
    <source>
        <dbReference type="Proteomes" id="UP001320876"/>
    </source>
</evidence>
<dbReference type="RefSeq" id="WP_264488763.1">
    <property type="nucleotide sequence ID" value="NZ_JAPDDT010000009.1"/>
</dbReference>
<evidence type="ECO:0000256" key="1">
    <source>
        <dbReference type="SAM" id="MobiDB-lite"/>
    </source>
</evidence>
<comment type="caution">
    <text evidence="2">The sequence shown here is derived from an EMBL/GenBank/DDBJ whole genome shotgun (WGS) entry which is preliminary data.</text>
</comment>
<gene>
    <name evidence="2" type="ORF">OKA05_18965</name>
</gene>
<keyword evidence="3" id="KW-1185">Reference proteome</keyword>
<organism evidence="2 3">
    <name type="scientific">Luteolibacter arcticus</name>
    <dbReference type="NCBI Taxonomy" id="1581411"/>
    <lineage>
        <taxon>Bacteria</taxon>
        <taxon>Pseudomonadati</taxon>
        <taxon>Verrucomicrobiota</taxon>
        <taxon>Verrucomicrobiia</taxon>
        <taxon>Verrucomicrobiales</taxon>
        <taxon>Verrucomicrobiaceae</taxon>
        <taxon>Luteolibacter</taxon>
    </lineage>
</organism>
<evidence type="ECO:0000313" key="2">
    <source>
        <dbReference type="EMBL" id="MCW1924654.1"/>
    </source>
</evidence>
<sequence>MNTTPDEERLALWVEDELDADALAAVDAWAATQPEWLERREQARQMKALLRGTLPATEEPPYAEFFNARIAREIGREAAAAAPVAPMVQTPGKTWRWFLPATAVAGMVLCFWAGTRITPPAVNVAAPNTLAPVSVASVPVLYTPERGVKADYFASASADAMVIVLDGVAAIPDSFEVPDTAATGRTPGESTADIDPPTR</sequence>
<protein>
    <recommendedName>
        <fullName evidence="4">Anti sigma-E protein RseA N-terminal domain-containing protein</fullName>
    </recommendedName>
</protein>
<proteinExistence type="predicted"/>
<dbReference type="Proteomes" id="UP001320876">
    <property type="component" value="Unassembled WGS sequence"/>
</dbReference>
<reference evidence="2 3" key="1">
    <citation type="submission" date="2022-10" db="EMBL/GenBank/DDBJ databases">
        <title>Luteolibacter arcticus strain CCTCC AB 2014275, whole genome shotgun sequencing project.</title>
        <authorList>
            <person name="Zhao G."/>
            <person name="Shen L."/>
        </authorList>
    </citation>
    <scope>NUCLEOTIDE SEQUENCE [LARGE SCALE GENOMIC DNA]</scope>
    <source>
        <strain evidence="2 3">CCTCC AB 2014275</strain>
    </source>
</reference>
<evidence type="ECO:0008006" key="4">
    <source>
        <dbReference type="Google" id="ProtNLM"/>
    </source>
</evidence>